<dbReference type="AlphaFoldDB" id="A0A7E4UPK3"/>
<keyword evidence="1" id="KW-1185">Reference proteome</keyword>
<name>A0A7E4UPK3_PANRE</name>
<evidence type="ECO:0000313" key="2">
    <source>
        <dbReference type="WBParaSite" id="Pan_g11269.t1"/>
    </source>
</evidence>
<sequence>MDAVTYVYNDLDIVNNDVSISEVKESLNRFCEESIKLGRKCIEWNSEEIYWMHKRLHTKYNPGQTCSNYLGYCDAPHCTFCG</sequence>
<reference evidence="2" key="2">
    <citation type="submission" date="2020-10" db="UniProtKB">
        <authorList>
            <consortium name="WormBaseParasite"/>
        </authorList>
    </citation>
    <scope>IDENTIFICATION</scope>
</reference>
<dbReference type="WBParaSite" id="Pan_g11269.t1">
    <property type="protein sequence ID" value="Pan_g11269.t1"/>
    <property type="gene ID" value="Pan_g11269"/>
</dbReference>
<proteinExistence type="predicted"/>
<protein>
    <submittedName>
        <fullName evidence="2">Radical SAM protein</fullName>
    </submittedName>
</protein>
<reference evidence="1" key="1">
    <citation type="journal article" date="2013" name="Genetics">
        <title>The draft genome and transcriptome of Panagrellus redivivus are shaped by the harsh demands of a free-living lifestyle.</title>
        <authorList>
            <person name="Srinivasan J."/>
            <person name="Dillman A.R."/>
            <person name="Macchietto M.G."/>
            <person name="Heikkinen L."/>
            <person name="Lakso M."/>
            <person name="Fracchia K.M."/>
            <person name="Antoshechkin I."/>
            <person name="Mortazavi A."/>
            <person name="Wong G."/>
            <person name="Sternberg P.W."/>
        </authorList>
    </citation>
    <scope>NUCLEOTIDE SEQUENCE [LARGE SCALE GENOMIC DNA]</scope>
    <source>
        <strain evidence="1">MT8872</strain>
    </source>
</reference>
<dbReference type="Proteomes" id="UP000492821">
    <property type="component" value="Unassembled WGS sequence"/>
</dbReference>
<organism evidence="1 2">
    <name type="scientific">Panagrellus redivivus</name>
    <name type="common">Microworm</name>
    <dbReference type="NCBI Taxonomy" id="6233"/>
    <lineage>
        <taxon>Eukaryota</taxon>
        <taxon>Metazoa</taxon>
        <taxon>Ecdysozoa</taxon>
        <taxon>Nematoda</taxon>
        <taxon>Chromadorea</taxon>
        <taxon>Rhabditida</taxon>
        <taxon>Tylenchina</taxon>
        <taxon>Panagrolaimomorpha</taxon>
        <taxon>Panagrolaimoidea</taxon>
        <taxon>Panagrolaimidae</taxon>
        <taxon>Panagrellus</taxon>
    </lineage>
</organism>
<accession>A0A7E4UPK3</accession>
<evidence type="ECO:0000313" key="1">
    <source>
        <dbReference type="Proteomes" id="UP000492821"/>
    </source>
</evidence>